<evidence type="ECO:0000313" key="7">
    <source>
        <dbReference type="Proteomes" id="UP000298358"/>
    </source>
</evidence>
<dbReference type="InterPro" id="IPR001296">
    <property type="entry name" value="Glyco_trans_1"/>
</dbReference>
<evidence type="ECO:0000313" key="6">
    <source>
        <dbReference type="EMBL" id="TFU30779.1"/>
    </source>
</evidence>
<sequence length="371" mass="40456">MTGVIVHEWLERSGGAENVFEAMREAFPDAQSWALWDDSDGRFPGVAETVLARTPLRRSKIAALPFMPAVWRALPEIRADWMLVSSHLFAHHARFRGAAADLPKYVYAHTPARYIWTPELDRRGARLPVRIAASAFKPMDRRRAQEATAIAANSQFVADRIATTWEREATVIHPPVHTRAFATEPTLNARDQRVLDALPEGFLLAVSRWVSYKRLDAAITTGEATGRPVVIAGRGPDEARLRELAARSSAQVTFLHHPSSALLHAVYRKAAALVFPAIEDFGIVAVEAMASGTPVLASAYGGVAESVVDGVTGAHVHDWESPLDIRSALETALRATPADCRSRAAMFDTDAFTSRIRAFVAQADAPVGARG</sequence>
<keyword evidence="3 6" id="KW-0808">Transferase</keyword>
<dbReference type="GO" id="GO:1901137">
    <property type="term" value="P:carbohydrate derivative biosynthetic process"/>
    <property type="evidence" value="ECO:0007669"/>
    <property type="project" value="UniProtKB-ARBA"/>
</dbReference>
<gene>
    <name evidence="6" type="ORF">E4U02_14170</name>
</gene>
<evidence type="ECO:0000259" key="5">
    <source>
        <dbReference type="Pfam" id="PF13439"/>
    </source>
</evidence>
<dbReference type="Pfam" id="PF13439">
    <property type="entry name" value="Glyco_transf_4"/>
    <property type="match status" value="1"/>
</dbReference>
<dbReference type="SUPFAM" id="SSF53756">
    <property type="entry name" value="UDP-Glycosyltransferase/glycogen phosphorylase"/>
    <property type="match status" value="1"/>
</dbReference>
<dbReference type="InterPro" id="IPR050194">
    <property type="entry name" value="Glycosyltransferase_grp1"/>
</dbReference>
<evidence type="ECO:0000259" key="4">
    <source>
        <dbReference type="Pfam" id="PF00534"/>
    </source>
</evidence>
<feature type="domain" description="Glycosyl transferase family 1" evidence="4">
    <location>
        <begin position="201"/>
        <end position="333"/>
    </location>
</feature>
<accession>A0A4Y9FR71</accession>
<dbReference type="GO" id="GO:0016757">
    <property type="term" value="F:glycosyltransferase activity"/>
    <property type="evidence" value="ECO:0007669"/>
    <property type="project" value="UniProtKB-KW"/>
</dbReference>
<dbReference type="OrthoDB" id="9801573at2"/>
<evidence type="ECO:0000256" key="3">
    <source>
        <dbReference type="ARBA" id="ARBA00022679"/>
    </source>
</evidence>
<dbReference type="InterPro" id="IPR028098">
    <property type="entry name" value="Glyco_trans_4-like_N"/>
</dbReference>
<proteinExistence type="predicted"/>
<keyword evidence="2" id="KW-0328">Glycosyltransferase</keyword>
<protein>
    <recommendedName>
        <fullName evidence="1">D-inositol 3-phosphate glycosyltransferase</fullName>
    </recommendedName>
</protein>
<reference evidence="6 7" key="1">
    <citation type="submission" date="2019-03" db="EMBL/GenBank/DDBJ databases">
        <title>Diversity of the mouse oral microbiome.</title>
        <authorList>
            <person name="Joseph S."/>
            <person name="Aduse-Opoku J."/>
            <person name="Curtis M."/>
            <person name="Wade W."/>
            <person name="Hashim A."/>
        </authorList>
    </citation>
    <scope>NUCLEOTIDE SEQUENCE [LARGE SCALE GENOMIC DNA]</scope>
    <source>
        <strain evidence="6 7">P1012</strain>
    </source>
</reference>
<organism evidence="6 7">
    <name type="scientific">Microbacterium paludicola</name>
    <dbReference type="NCBI Taxonomy" id="300019"/>
    <lineage>
        <taxon>Bacteria</taxon>
        <taxon>Bacillati</taxon>
        <taxon>Actinomycetota</taxon>
        <taxon>Actinomycetes</taxon>
        <taxon>Micrococcales</taxon>
        <taxon>Microbacteriaceae</taxon>
        <taxon>Microbacterium</taxon>
    </lineage>
</organism>
<name>A0A4Y9FR71_9MICO</name>
<dbReference type="Proteomes" id="UP000298358">
    <property type="component" value="Unassembled WGS sequence"/>
</dbReference>
<dbReference type="AlphaFoldDB" id="A0A4Y9FR71"/>
<evidence type="ECO:0000256" key="1">
    <source>
        <dbReference type="ARBA" id="ARBA00021292"/>
    </source>
</evidence>
<dbReference type="PANTHER" id="PTHR45947:SF3">
    <property type="entry name" value="SULFOQUINOVOSYL TRANSFERASE SQD2"/>
    <property type="match status" value="1"/>
</dbReference>
<keyword evidence="7" id="KW-1185">Reference proteome</keyword>
<dbReference type="Gene3D" id="3.40.50.2000">
    <property type="entry name" value="Glycogen Phosphorylase B"/>
    <property type="match status" value="2"/>
</dbReference>
<dbReference type="Pfam" id="PF00534">
    <property type="entry name" value="Glycos_transf_1"/>
    <property type="match status" value="1"/>
</dbReference>
<comment type="caution">
    <text evidence="6">The sequence shown here is derived from an EMBL/GenBank/DDBJ whole genome shotgun (WGS) entry which is preliminary data.</text>
</comment>
<evidence type="ECO:0000256" key="2">
    <source>
        <dbReference type="ARBA" id="ARBA00022676"/>
    </source>
</evidence>
<dbReference type="EMBL" id="SPQB01000053">
    <property type="protein sequence ID" value="TFU30779.1"/>
    <property type="molecule type" value="Genomic_DNA"/>
</dbReference>
<dbReference type="PANTHER" id="PTHR45947">
    <property type="entry name" value="SULFOQUINOVOSYL TRANSFERASE SQD2"/>
    <property type="match status" value="1"/>
</dbReference>
<feature type="domain" description="Glycosyltransferase subfamily 4-like N-terminal" evidence="5">
    <location>
        <begin position="14"/>
        <end position="178"/>
    </location>
</feature>